<sequence>MKIFEIIENIIKLKKSTFNMMKNNNKIINCNELSGMQSIILLFIHRNNISLLELVNDCMLTNVPYNIKQMKNSGYITQKKTEHDKRSYEIKLSKKGLEIVKKLEERLKLYDEAYPNFVNMPQSAIVNSMKQIEDLFKFMKK</sequence>
<dbReference type="InterPro" id="IPR000835">
    <property type="entry name" value="HTH_MarR-typ"/>
</dbReference>
<accession>A0A5C0UH53</accession>
<evidence type="ECO:0000313" key="3">
    <source>
        <dbReference type="Proteomes" id="UP000324924"/>
    </source>
</evidence>
<dbReference type="OrthoDB" id="9793286at2"/>
<evidence type="ECO:0000259" key="1">
    <source>
        <dbReference type="Pfam" id="PF13463"/>
    </source>
</evidence>
<protein>
    <recommendedName>
        <fullName evidence="1">HTH marR-type domain-containing protein</fullName>
    </recommendedName>
</protein>
<dbReference type="SUPFAM" id="SSF46785">
    <property type="entry name" value="Winged helix' DNA-binding domain"/>
    <property type="match status" value="1"/>
</dbReference>
<dbReference type="InterPro" id="IPR036390">
    <property type="entry name" value="WH_DNA-bd_sf"/>
</dbReference>
<evidence type="ECO:0000313" key="2">
    <source>
        <dbReference type="EMBL" id="QEK39060.1"/>
    </source>
</evidence>
<gene>
    <name evidence="2" type="ORF">FZC36_01245</name>
</gene>
<dbReference type="Pfam" id="PF13463">
    <property type="entry name" value="HTH_27"/>
    <property type="match status" value="1"/>
</dbReference>
<dbReference type="Gene3D" id="1.10.10.10">
    <property type="entry name" value="Winged helix-like DNA-binding domain superfamily/Winged helix DNA-binding domain"/>
    <property type="match status" value="1"/>
</dbReference>
<dbReference type="Proteomes" id="UP000324924">
    <property type="component" value="Chromosome"/>
</dbReference>
<name>A0A5C0UH53_9PROT</name>
<dbReference type="EMBL" id="CP043314">
    <property type="protein sequence ID" value="QEK39060.1"/>
    <property type="molecule type" value="Genomic_DNA"/>
</dbReference>
<dbReference type="KEGG" id="nabu:FZC36_01245"/>
<dbReference type="InterPro" id="IPR036388">
    <property type="entry name" value="WH-like_DNA-bd_sf"/>
</dbReference>
<dbReference type="RefSeq" id="WP_148972183.1">
    <property type="nucleotide sequence ID" value="NZ_CP043314.1"/>
</dbReference>
<organism evidence="2 3">
    <name type="scientific">Candidatus Nesciobacter abundans</name>
    <dbReference type="NCBI Taxonomy" id="2601668"/>
    <lineage>
        <taxon>Bacteria</taxon>
        <taxon>Pseudomonadati</taxon>
        <taxon>Pseudomonadota</taxon>
        <taxon>Alphaproteobacteria</taxon>
        <taxon>Holosporales</taxon>
        <taxon>Holosporaceae</taxon>
        <taxon>Candidatus Nesciobacter</taxon>
    </lineage>
</organism>
<feature type="domain" description="HTH marR-type" evidence="1">
    <location>
        <begin position="45"/>
        <end position="96"/>
    </location>
</feature>
<keyword evidence="3" id="KW-1185">Reference proteome</keyword>
<dbReference type="AlphaFoldDB" id="A0A5C0UH53"/>
<dbReference type="GO" id="GO:0003700">
    <property type="term" value="F:DNA-binding transcription factor activity"/>
    <property type="evidence" value="ECO:0007669"/>
    <property type="project" value="InterPro"/>
</dbReference>
<proteinExistence type="predicted"/>
<reference evidence="2 3" key="1">
    <citation type="submission" date="2019-08" db="EMBL/GenBank/DDBJ databases">
        <title>Highly reduced genomes of protist endosymbionts show evolutionary convergence.</title>
        <authorList>
            <person name="George E."/>
            <person name="Husnik F."/>
            <person name="Tashyreva D."/>
            <person name="Prokopchuk G."/>
            <person name="Horak A."/>
            <person name="Kwong W.K."/>
            <person name="Lukes J."/>
            <person name="Keeling P.J."/>
        </authorList>
    </citation>
    <scope>NUCLEOTIDE SEQUENCE [LARGE SCALE GENOMIC DNA]</scope>
    <source>
        <strain evidence="2">1604HC</strain>
    </source>
</reference>